<keyword evidence="2" id="KW-1185">Reference proteome</keyword>
<evidence type="ECO:0000313" key="2">
    <source>
        <dbReference type="Proteomes" id="UP000265725"/>
    </source>
</evidence>
<dbReference type="OrthoDB" id="7593573at2"/>
<reference evidence="2" key="1">
    <citation type="submission" date="2018-09" db="EMBL/GenBank/DDBJ databases">
        <authorList>
            <person name="Zhu H."/>
        </authorList>
    </citation>
    <scope>NUCLEOTIDE SEQUENCE [LARGE SCALE GENOMIC DNA]</scope>
    <source>
        <strain evidence="2">K2R23-3</strain>
    </source>
</reference>
<dbReference type="RefSeq" id="WP_119882597.1">
    <property type="nucleotide sequence ID" value="NZ_CP032418.1"/>
</dbReference>
<protein>
    <recommendedName>
        <fullName evidence="3">SWIM-type domain-containing protein</fullName>
    </recommendedName>
</protein>
<name>A0A385YTQ0_9BACL</name>
<evidence type="ECO:0008006" key="3">
    <source>
        <dbReference type="Google" id="ProtNLM"/>
    </source>
</evidence>
<sequence>MSAAERIGIKYAEPVRKTIHRLEKRYDMTNPRDEHAVRRSLFLVRNGQVKVVAYQPNEHKITFTIRDAHTIQGHYFPLQDQFECECGTEGGCRHELVMALMLYQYQMSLSQWMKDFKAKTPPLELPVNDRTPDSWKAIVEYHTYAFLRKVNWYDMYHMPILFRELKERIARSRPFEREWLPMYHFYTTLLMISIIWKSLPEDNPYSARNLLEEELFSLNAELDSLQSSSKLFAFDPFLADIRLMVRELALLEGFNAGQRRVFYTNYLLTLLPSKKDMEEELQIVLASKTEQAVLLHATIAVIVKDEAAYLQALQSVRLDLLESWLSFADFVAQSPSDHLLEPLLRKMMPFLANYLTNSTSTWHRNTVVNDIYQLYAQIDLTETEWEQLFFHFGEHGLRPYSQFLLERGRYKEWVSLHHVHNSSINFAESCGLSRVMQEAPSELLPFYHFLAMKEVAARSRANYTQAVRIWKKMKTAAKKAGQVDFWQDYLTEIQTQYKRLRALQEEIQKGSLTK</sequence>
<dbReference type="Proteomes" id="UP000265725">
    <property type="component" value="Chromosome"/>
</dbReference>
<organism evidence="1 2">
    <name type="scientific">Paenisporosarcina cavernae</name>
    <dbReference type="NCBI Taxonomy" id="2320858"/>
    <lineage>
        <taxon>Bacteria</taxon>
        <taxon>Bacillati</taxon>
        <taxon>Bacillota</taxon>
        <taxon>Bacilli</taxon>
        <taxon>Bacillales</taxon>
        <taxon>Caryophanaceae</taxon>
        <taxon>Paenisporosarcina</taxon>
    </lineage>
</organism>
<gene>
    <name evidence="1" type="ORF">D3873_02815</name>
</gene>
<accession>A0A385YTQ0</accession>
<dbReference type="AlphaFoldDB" id="A0A385YTQ0"/>
<proteinExistence type="predicted"/>
<evidence type="ECO:0000313" key="1">
    <source>
        <dbReference type="EMBL" id="AYC28853.1"/>
    </source>
</evidence>
<dbReference type="EMBL" id="CP032418">
    <property type="protein sequence ID" value="AYC28853.1"/>
    <property type="molecule type" value="Genomic_DNA"/>
</dbReference>
<dbReference type="KEGG" id="paek:D3873_02815"/>